<dbReference type="OrthoDB" id="262547at2759"/>
<accession>A0A6A6UM14</accession>
<evidence type="ECO:0000313" key="6">
    <source>
        <dbReference type="EMBL" id="KAF2671954.1"/>
    </source>
</evidence>
<dbReference type="SUPFAM" id="SSF49503">
    <property type="entry name" value="Cupredoxins"/>
    <property type="match status" value="3"/>
</dbReference>
<comment type="similarity">
    <text evidence="1">Belongs to the multicopper oxidase family.</text>
</comment>
<feature type="signal peptide" evidence="3">
    <location>
        <begin position="1"/>
        <end position="22"/>
    </location>
</feature>
<sequence length="599" mass="67773">MFSYRCLITSLSILNSLPLVLSAGWASPEYPAELLFNRPLPIPPVKTPLYTFTNNETGARLDYYEVQITPFTKTQYPNLGPAQFIGYDGMFPGPTFKACQGRESIVRFINVASTLTSSVHLHGSYTRAPFDGYADDKIRIGEYKDYYYPNKQSARTLHYHDHVADHTAKNVYYGQTGMYIIEDPEEQALGLPKGNYDIPLAIMARQYTSNGSLYDPEANGEIRNLYGDVNEVNGQPWPYLQVEPRKYRFRILDLGISRTYLLYLTADQQQSQRINMTIVGSDAGLLAYPVSTQDLGISVGERWEVIVDFAPFKGQNVTMMNVQGIDPSSDYNSTDKVMRFVVGNTVKNDENNGPIPQKLREVPFPPNNSVDDREFLFALEGGEWKINGVTWSDIRERLLASPKRGSIESWTFRNGDRDASHPIHTHLIDFQVISRTSSFRGVLPYEAAALKDVVWLAPGETVRMLARFSPWPGVYMFHCHNLIHEDHQMLVEFNVTQVEGLDLNETELFIDPLDPQYRPVGYSASDLSARIGSFSREAIRGKVSFLLTKHAYGDVNKVDEALDAYWHTKAQGEEAGSSEPSALQRRNLLNGWTNRIKQV</sequence>
<dbReference type="InterPro" id="IPR008972">
    <property type="entry name" value="Cupredoxin"/>
</dbReference>
<proteinExistence type="inferred from homology"/>
<dbReference type="Pfam" id="PF07732">
    <property type="entry name" value="Cu-oxidase_3"/>
    <property type="match status" value="1"/>
</dbReference>
<keyword evidence="2" id="KW-0186">Copper</keyword>
<dbReference type="InterPro" id="IPR011707">
    <property type="entry name" value="Cu-oxidase-like_N"/>
</dbReference>
<feature type="domain" description="Plastocyanin-like" evidence="5">
    <location>
        <begin position="78"/>
        <end position="185"/>
    </location>
</feature>
<evidence type="ECO:0000259" key="5">
    <source>
        <dbReference type="Pfam" id="PF07732"/>
    </source>
</evidence>
<keyword evidence="7" id="KW-1185">Reference proteome</keyword>
<dbReference type="PANTHER" id="PTHR48267">
    <property type="entry name" value="CUPREDOXIN SUPERFAMILY PROTEIN"/>
    <property type="match status" value="1"/>
</dbReference>
<evidence type="ECO:0000256" key="3">
    <source>
        <dbReference type="SAM" id="SignalP"/>
    </source>
</evidence>
<dbReference type="Pfam" id="PF07731">
    <property type="entry name" value="Cu-oxidase_2"/>
    <property type="match status" value="1"/>
</dbReference>
<evidence type="ECO:0000256" key="2">
    <source>
        <dbReference type="ARBA" id="ARBA00023008"/>
    </source>
</evidence>
<evidence type="ECO:0000259" key="4">
    <source>
        <dbReference type="Pfam" id="PF07731"/>
    </source>
</evidence>
<name>A0A6A6UM14_9PEZI</name>
<dbReference type="CDD" id="cd13889">
    <property type="entry name" value="CuRO_3_BOD"/>
    <property type="match status" value="1"/>
</dbReference>
<dbReference type="EMBL" id="MU004232">
    <property type="protein sequence ID" value="KAF2671954.1"/>
    <property type="molecule type" value="Genomic_DNA"/>
</dbReference>
<evidence type="ECO:0000256" key="1">
    <source>
        <dbReference type="ARBA" id="ARBA00010609"/>
    </source>
</evidence>
<feature type="domain" description="Plastocyanin-like" evidence="4">
    <location>
        <begin position="381"/>
        <end position="496"/>
    </location>
</feature>
<dbReference type="GO" id="GO:0016491">
    <property type="term" value="F:oxidoreductase activity"/>
    <property type="evidence" value="ECO:0007669"/>
    <property type="project" value="InterPro"/>
</dbReference>
<dbReference type="Proteomes" id="UP000799302">
    <property type="component" value="Unassembled WGS sequence"/>
</dbReference>
<organism evidence="6 7">
    <name type="scientific">Microthyrium microscopicum</name>
    <dbReference type="NCBI Taxonomy" id="703497"/>
    <lineage>
        <taxon>Eukaryota</taxon>
        <taxon>Fungi</taxon>
        <taxon>Dikarya</taxon>
        <taxon>Ascomycota</taxon>
        <taxon>Pezizomycotina</taxon>
        <taxon>Dothideomycetes</taxon>
        <taxon>Dothideomycetes incertae sedis</taxon>
        <taxon>Microthyriales</taxon>
        <taxon>Microthyriaceae</taxon>
        <taxon>Microthyrium</taxon>
    </lineage>
</organism>
<dbReference type="AlphaFoldDB" id="A0A6A6UM14"/>
<protein>
    <submittedName>
        <fullName evidence="6">Bilirubin oxidase</fullName>
    </submittedName>
</protein>
<dbReference type="InterPro" id="IPR011706">
    <property type="entry name" value="Cu-oxidase_C"/>
</dbReference>
<keyword evidence="3" id="KW-0732">Signal</keyword>
<feature type="chain" id="PRO_5025363908" evidence="3">
    <location>
        <begin position="23"/>
        <end position="599"/>
    </location>
</feature>
<dbReference type="InterPro" id="IPR045087">
    <property type="entry name" value="Cu-oxidase_fam"/>
</dbReference>
<dbReference type="GO" id="GO:0005507">
    <property type="term" value="F:copper ion binding"/>
    <property type="evidence" value="ECO:0007669"/>
    <property type="project" value="InterPro"/>
</dbReference>
<dbReference type="Gene3D" id="2.60.40.420">
    <property type="entry name" value="Cupredoxins - blue copper proteins"/>
    <property type="match status" value="3"/>
</dbReference>
<gene>
    <name evidence="6" type="ORF">BT63DRAFT_184351</name>
</gene>
<evidence type="ECO:0000313" key="7">
    <source>
        <dbReference type="Proteomes" id="UP000799302"/>
    </source>
</evidence>
<dbReference type="PANTHER" id="PTHR48267:SF1">
    <property type="entry name" value="BILIRUBIN OXIDASE"/>
    <property type="match status" value="1"/>
</dbReference>
<reference evidence="6" key="1">
    <citation type="journal article" date="2020" name="Stud. Mycol.">
        <title>101 Dothideomycetes genomes: a test case for predicting lifestyles and emergence of pathogens.</title>
        <authorList>
            <person name="Haridas S."/>
            <person name="Albert R."/>
            <person name="Binder M."/>
            <person name="Bloem J."/>
            <person name="Labutti K."/>
            <person name="Salamov A."/>
            <person name="Andreopoulos B."/>
            <person name="Baker S."/>
            <person name="Barry K."/>
            <person name="Bills G."/>
            <person name="Bluhm B."/>
            <person name="Cannon C."/>
            <person name="Castanera R."/>
            <person name="Culley D."/>
            <person name="Daum C."/>
            <person name="Ezra D."/>
            <person name="Gonzalez J."/>
            <person name="Henrissat B."/>
            <person name="Kuo A."/>
            <person name="Liang C."/>
            <person name="Lipzen A."/>
            <person name="Lutzoni F."/>
            <person name="Magnuson J."/>
            <person name="Mondo S."/>
            <person name="Nolan M."/>
            <person name="Ohm R."/>
            <person name="Pangilinan J."/>
            <person name="Park H.-J."/>
            <person name="Ramirez L."/>
            <person name="Alfaro M."/>
            <person name="Sun H."/>
            <person name="Tritt A."/>
            <person name="Yoshinaga Y."/>
            <person name="Zwiers L.-H."/>
            <person name="Turgeon B."/>
            <person name="Goodwin S."/>
            <person name="Spatafora J."/>
            <person name="Crous P."/>
            <person name="Grigoriev I."/>
        </authorList>
    </citation>
    <scope>NUCLEOTIDE SEQUENCE</scope>
    <source>
        <strain evidence="6">CBS 115976</strain>
    </source>
</reference>